<keyword evidence="6" id="KW-0520">NAD</keyword>
<evidence type="ECO:0000256" key="5">
    <source>
        <dbReference type="ARBA" id="ARBA00023002"/>
    </source>
</evidence>
<dbReference type="AlphaFoldDB" id="A0AA38Y4X8"/>
<evidence type="ECO:0000256" key="1">
    <source>
        <dbReference type="ARBA" id="ARBA00001947"/>
    </source>
</evidence>
<name>A0AA38Y4X8_9EURO</name>
<gene>
    <name evidence="9" type="ORF">H2204_005804</name>
</gene>
<keyword evidence="10" id="KW-1185">Reference proteome</keyword>
<dbReference type="InterPro" id="IPR002328">
    <property type="entry name" value="ADH_Zn_CS"/>
</dbReference>
<evidence type="ECO:0000256" key="2">
    <source>
        <dbReference type="ARBA" id="ARBA00008072"/>
    </source>
</evidence>
<dbReference type="Gene3D" id="3.40.50.720">
    <property type="entry name" value="NAD(P)-binding Rossmann-like Domain"/>
    <property type="match status" value="1"/>
</dbReference>
<keyword evidence="3 7" id="KW-0479">Metal-binding</keyword>
<evidence type="ECO:0000256" key="3">
    <source>
        <dbReference type="ARBA" id="ARBA00022723"/>
    </source>
</evidence>
<feature type="domain" description="Enoyl reductase (ER)" evidence="8">
    <location>
        <begin position="21"/>
        <end position="357"/>
    </location>
</feature>
<accession>A0AA38Y4X8</accession>
<protein>
    <recommendedName>
        <fullName evidence="8">Enoyl reductase (ER) domain-containing protein</fullName>
    </recommendedName>
</protein>
<dbReference type="SMART" id="SM00829">
    <property type="entry name" value="PKS_ER"/>
    <property type="match status" value="1"/>
</dbReference>
<comment type="cofactor">
    <cofactor evidence="1 7">
        <name>Zn(2+)</name>
        <dbReference type="ChEBI" id="CHEBI:29105"/>
    </cofactor>
</comment>
<keyword evidence="4 7" id="KW-0862">Zinc</keyword>
<dbReference type="SUPFAM" id="SSF50129">
    <property type="entry name" value="GroES-like"/>
    <property type="match status" value="1"/>
</dbReference>
<dbReference type="GO" id="GO:0004022">
    <property type="term" value="F:alcohol dehydrogenase (NAD+) activity"/>
    <property type="evidence" value="ECO:0007669"/>
    <property type="project" value="TreeGrafter"/>
</dbReference>
<evidence type="ECO:0000313" key="10">
    <source>
        <dbReference type="Proteomes" id="UP001172681"/>
    </source>
</evidence>
<sequence length="362" mass="38222">MIDPQGSIPKTCRAGVVVNEGPDFDVEVQIVDVPQPGPGELLLRMNVTGLCMSDIHYMSNDVSIPPMSSFGVKCPGHEGAGVVVQLGEGVTDWALGDRAGVKPIWNTCGVCELCISGKENYCPKLINSGLAVNGTYCQYVVSPARYTTRIPEGVPDHVAGPIMCSATTMYSSLRESRLTAGQWAVFIGGGGGVGIQGVQLAKAMGLRPIVVDSGEEKEKLCLQMGAEAFVDFRKVTSTVEEVRKIADGVGAHGVFVTAPQGYKDALSYVGSRVGATILCVGIPPTGTVTVGADPLIFAATNLHIAGTMTGSRKDTDEALAFAKRGELKDICEVRPLSRLPESIKQLRKGLVAGRIVIDFNLE</sequence>
<dbReference type="InterPro" id="IPR036291">
    <property type="entry name" value="NAD(P)-bd_dom_sf"/>
</dbReference>
<dbReference type="Proteomes" id="UP001172681">
    <property type="component" value="Unassembled WGS sequence"/>
</dbReference>
<comment type="similarity">
    <text evidence="2 7">Belongs to the zinc-containing alcohol dehydrogenase family.</text>
</comment>
<dbReference type="InterPro" id="IPR011032">
    <property type="entry name" value="GroES-like_sf"/>
</dbReference>
<dbReference type="EMBL" id="JAPDRN010000033">
    <property type="protein sequence ID" value="KAJ9635630.1"/>
    <property type="molecule type" value="Genomic_DNA"/>
</dbReference>
<keyword evidence="5" id="KW-0560">Oxidoreductase</keyword>
<dbReference type="Gene3D" id="3.90.180.10">
    <property type="entry name" value="Medium-chain alcohol dehydrogenases, catalytic domain"/>
    <property type="match status" value="1"/>
</dbReference>
<dbReference type="CDD" id="cd08297">
    <property type="entry name" value="CAD3"/>
    <property type="match status" value="1"/>
</dbReference>
<dbReference type="PROSITE" id="PS00059">
    <property type="entry name" value="ADH_ZINC"/>
    <property type="match status" value="1"/>
</dbReference>
<dbReference type="GO" id="GO:0005737">
    <property type="term" value="C:cytoplasm"/>
    <property type="evidence" value="ECO:0007669"/>
    <property type="project" value="TreeGrafter"/>
</dbReference>
<dbReference type="InterPro" id="IPR013149">
    <property type="entry name" value="ADH-like_C"/>
</dbReference>
<evidence type="ECO:0000259" key="8">
    <source>
        <dbReference type="SMART" id="SM00829"/>
    </source>
</evidence>
<dbReference type="PANTHER" id="PTHR42940">
    <property type="entry name" value="ALCOHOL DEHYDROGENASE 1-RELATED"/>
    <property type="match status" value="1"/>
</dbReference>
<evidence type="ECO:0000256" key="7">
    <source>
        <dbReference type="RuleBase" id="RU361277"/>
    </source>
</evidence>
<dbReference type="GO" id="GO:0008270">
    <property type="term" value="F:zinc ion binding"/>
    <property type="evidence" value="ECO:0007669"/>
    <property type="project" value="InterPro"/>
</dbReference>
<dbReference type="Pfam" id="PF08240">
    <property type="entry name" value="ADH_N"/>
    <property type="match status" value="1"/>
</dbReference>
<dbReference type="InterPro" id="IPR020843">
    <property type="entry name" value="ER"/>
</dbReference>
<dbReference type="SUPFAM" id="SSF51735">
    <property type="entry name" value="NAD(P)-binding Rossmann-fold domains"/>
    <property type="match status" value="1"/>
</dbReference>
<evidence type="ECO:0000256" key="6">
    <source>
        <dbReference type="ARBA" id="ARBA00023027"/>
    </source>
</evidence>
<evidence type="ECO:0000256" key="4">
    <source>
        <dbReference type="ARBA" id="ARBA00022833"/>
    </source>
</evidence>
<dbReference type="FunFam" id="3.40.50.720:FF:000039">
    <property type="entry name" value="Alcohol dehydrogenase AdhP"/>
    <property type="match status" value="1"/>
</dbReference>
<dbReference type="Pfam" id="PF00107">
    <property type="entry name" value="ADH_zinc_N"/>
    <property type="match status" value="1"/>
</dbReference>
<dbReference type="PANTHER" id="PTHR42940:SF1">
    <property type="entry name" value="ENOYL REDUCTASE (ER) DOMAIN-CONTAINING PROTEIN"/>
    <property type="match status" value="1"/>
</dbReference>
<organism evidence="9 10">
    <name type="scientific">Knufia peltigerae</name>
    <dbReference type="NCBI Taxonomy" id="1002370"/>
    <lineage>
        <taxon>Eukaryota</taxon>
        <taxon>Fungi</taxon>
        <taxon>Dikarya</taxon>
        <taxon>Ascomycota</taxon>
        <taxon>Pezizomycotina</taxon>
        <taxon>Eurotiomycetes</taxon>
        <taxon>Chaetothyriomycetidae</taxon>
        <taxon>Chaetothyriales</taxon>
        <taxon>Trichomeriaceae</taxon>
        <taxon>Knufia</taxon>
    </lineage>
</organism>
<proteinExistence type="inferred from homology"/>
<reference evidence="9" key="1">
    <citation type="submission" date="2022-10" db="EMBL/GenBank/DDBJ databases">
        <title>Culturing micro-colonial fungi from biological soil crusts in the Mojave desert and describing Neophaeococcomyces mojavensis, and introducing the new genera and species Taxawa tesnikishii.</title>
        <authorList>
            <person name="Kurbessoian T."/>
            <person name="Stajich J.E."/>
        </authorList>
    </citation>
    <scope>NUCLEOTIDE SEQUENCE</scope>
    <source>
        <strain evidence="9">TK_35</strain>
    </source>
</reference>
<comment type="caution">
    <text evidence="9">The sequence shown here is derived from an EMBL/GenBank/DDBJ whole genome shotgun (WGS) entry which is preliminary data.</text>
</comment>
<evidence type="ECO:0000313" key="9">
    <source>
        <dbReference type="EMBL" id="KAJ9635630.1"/>
    </source>
</evidence>
<dbReference type="InterPro" id="IPR013154">
    <property type="entry name" value="ADH-like_N"/>
</dbReference>